<gene>
    <name evidence="1" type="ORF">QFC22_003348</name>
</gene>
<comment type="caution">
    <text evidence="1">The sequence shown here is derived from an EMBL/GenBank/DDBJ whole genome shotgun (WGS) entry which is preliminary data.</text>
</comment>
<reference evidence="1" key="1">
    <citation type="submission" date="2023-04" db="EMBL/GenBank/DDBJ databases">
        <title>Draft Genome sequencing of Naganishia species isolated from polar environments using Oxford Nanopore Technology.</title>
        <authorList>
            <person name="Leo P."/>
            <person name="Venkateswaran K."/>
        </authorList>
    </citation>
    <scope>NUCLEOTIDE SEQUENCE</scope>
    <source>
        <strain evidence="1">MNA-CCFEE 5425</strain>
    </source>
</reference>
<sequence>MELAPTLETNGRHVKGGRRGSSSDNEKQTLSDVHREGFPTSFLHQNSFQHPLQSSQEGVGNPRSLKRTLLTTEEMAESDDDDVYDEGWEEGDVSEDEQMNQSWSSGNASPGPGYRPEIIQGDDGHDGTIDLRGQREVKNDSGSNRAGSGTILDTQSDHDEVETPNSTIDSGRVNSVDPTLAESSSSQVLAHKRRYVMHTDRFVFCDRTFTYSLLHGHSIRKKAIKYLEHIILDLLRQLVAITKLQLRQVRSEIGEGDASESESEKEELVENGVQKPSTVDETNVTGDEGGKGVPNVCIPLLNRATGNLKYLKYPGKAGQSDTSALSLARLLKVCELLHHALVEDIIVTKRDIYYKDVNLFGKQSVVDAVASPKGLVASSGLILLMKNDERKTVSATPTIIPSNGEIIEIQSVAPPRWALVIEKEATFTTLCKSGILADEELESGLLITVSRIFMASVGVMLTFSSTSHKGKGYPDLATLHFLKLLSESFPDCLIGILVDADPHGLDILSVYRYGSKKMRYTAEAEGLALGAKAEWLGVKATEWAQ</sequence>
<dbReference type="Proteomes" id="UP001243375">
    <property type="component" value="Unassembled WGS sequence"/>
</dbReference>
<name>A0ACC2X8F9_9TREE</name>
<proteinExistence type="predicted"/>
<accession>A0ACC2X8F9</accession>
<evidence type="ECO:0000313" key="1">
    <source>
        <dbReference type="EMBL" id="KAJ9119639.1"/>
    </source>
</evidence>
<dbReference type="EMBL" id="JASBWU010000008">
    <property type="protein sequence ID" value="KAJ9119639.1"/>
    <property type="molecule type" value="Genomic_DNA"/>
</dbReference>
<protein>
    <submittedName>
        <fullName evidence="1">Uncharacterized protein</fullName>
    </submittedName>
</protein>
<evidence type="ECO:0000313" key="2">
    <source>
        <dbReference type="Proteomes" id="UP001243375"/>
    </source>
</evidence>
<keyword evidence="2" id="KW-1185">Reference proteome</keyword>
<organism evidence="1 2">
    <name type="scientific">Naganishia vaughanmartiniae</name>
    <dbReference type="NCBI Taxonomy" id="1424756"/>
    <lineage>
        <taxon>Eukaryota</taxon>
        <taxon>Fungi</taxon>
        <taxon>Dikarya</taxon>
        <taxon>Basidiomycota</taxon>
        <taxon>Agaricomycotina</taxon>
        <taxon>Tremellomycetes</taxon>
        <taxon>Filobasidiales</taxon>
        <taxon>Filobasidiaceae</taxon>
        <taxon>Naganishia</taxon>
    </lineage>
</organism>